<dbReference type="Proteomes" id="UP000029879">
    <property type="component" value="Unassembled WGS sequence"/>
</dbReference>
<comment type="caution">
    <text evidence="1">The sequence shown here is derived from an EMBL/GenBank/DDBJ whole genome shotgun (WGS) entry which is preliminary data.</text>
</comment>
<gene>
    <name evidence="1" type="ORF">NC00_07510</name>
</gene>
<organism evidence="1 2">
    <name type="scientific">Xanthomonas cannabis pv. phaseoli</name>
    <dbReference type="NCBI Taxonomy" id="1885902"/>
    <lineage>
        <taxon>Bacteria</taxon>
        <taxon>Pseudomonadati</taxon>
        <taxon>Pseudomonadota</taxon>
        <taxon>Gammaproteobacteria</taxon>
        <taxon>Lysobacterales</taxon>
        <taxon>Lysobacteraceae</taxon>
        <taxon>Xanthomonas</taxon>
    </lineage>
</organism>
<accession>A0AB34PAX3</accession>
<name>A0AB34PAX3_9XANT</name>
<sequence>MFYDTQETPALAAREITHDVGLVANTLECRHAVWLSLMPRHESTGGAIYQFTCTDDDAATAAFDAMSAQVRR</sequence>
<proteinExistence type="predicted"/>
<protein>
    <submittedName>
        <fullName evidence="1">Uncharacterized protein</fullName>
    </submittedName>
</protein>
<dbReference type="EMBL" id="JRQI01000022">
    <property type="protein sequence ID" value="KGK58496.1"/>
    <property type="molecule type" value="Genomic_DNA"/>
</dbReference>
<dbReference type="RefSeq" id="WP_047694798.1">
    <property type="nucleotide sequence ID" value="NZ_KN265475.1"/>
</dbReference>
<evidence type="ECO:0000313" key="2">
    <source>
        <dbReference type="Proteomes" id="UP000029879"/>
    </source>
</evidence>
<reference evidence="1 2" key="1">
    <citation type="submission" date="2014-10" db="EMBL/GenBank/DDBJ databases">
        <title>Genome sequence of a Xanthomonas strain that is pathogenic on beans.</title>
        <authorList>
            <person name="Aritua V."/>
            <person name="Sapp M."/>
            <person name="Harrison J."/>
            <person name="Smith J."/>
            <person name="Studholme D."/>
        </authorList>
    </citation>
    <scope>NUCLEOTIDE SEQUENCE [LARGE SCALE GENOMIC DNA]</scope>
    <source>
        <strain evidence="1 2">Nyagatare</strain>
    </source>
</reference>
<evidence type="ECO:0000313" key="1">
    <source>
        <dbReference type="EMBL" id="KGK58496.1"/>
    </source>
</evidence>
<dbReference type="AlphaFoldDB" id="A0AB34PAX3"/>